<evidence type="ECO:0000256" key="8">
    <source>
        <dbReference type="SAM" id="SignalP"/>
    </source>
</evidence>
<keyword evidence="10" id="KW-0675">Receptor</keyword>
<feature type="chain" id="PRO_5036074142" evidence="8">
    <location>
        <begin position="21"/>
        <end position="562"/>
    </location>
</feature>
<keyword evidence="5 8" id="KW-0732">Signal</keyword>
<reference evidence="11 12" key="1">
    <citation type="submission" date="2018-08" db="EMBL/GenBank/DDBJ databases">
        <title>A genome reference for cultivated species of the human gut microbiota.</title>
        <authorList>
            <person name="Zou Y."/>
            <person name="Xue W."/>
            <person name="Luo G."/>
        </authorList>
    </citation>
    <scope>NUCLEOTIDE SEQUENCE [LARGE SCALE GENOMIC DNA]</scope>
    <source>
        <strain evidence="10 12">AF28-11</strain>
        <strain evidence="9 11">OM03-4</strain>
    </source>
</reference>
<keyword evidence="6" id="KW-0472">Membrane</keyword>
<evidence type="ECO:0000256" key="6">
    <source>
        <dbReference type="ARBA" id="ARBA00023136"/>
    </source>
</evidence>
<dbReference type="Proteomes" id="UP000260759">
    <property type="component" value="Unassembled WGS sequence"/>
</dbReference>
<name>A0A396F245_BACUN</name>
<feature type="signal peptide" evidence="8">
    <location>
        <begin position="1"/>
        <end position="20"/>
    </location>
</feature>
<evidence type="ECO:0000256" key="5">
    <source>
        <dbReference type="ARBA" id="ARBA00022729"/>
    </source>
</evidence>
<evidence type="ECO:0000313" key="12">
    <source>
        <dbReference type="Proteomes" id="UP000283680"/>
    </source>
</evidence>
<gene>
    <name evidence="10" type="ORF">DWY92_07300</name>
    <name evidence="9" type="ORF">DXB37_14540</name>
</gene>
<keyword evidence="7" id="KW-0998">Cell outer membrane</keyword>
<dbReference type="AlphaFoldDB" id="A0A396F245"/>
<proteinExistence type="inferred from homology"/>
<comment type="similarity">
    <text evidence="2">Belongs to the OmpP1/FadL family.</text>
</comment>
<dbReference type="InterPro" id="IPR005017">
    <property type="entry name" value="OMPP1/FadL/TodX"/>
</dbReference>
<sequence length="562" mass="62634">MKKNIMMMALAMFTAVSVSAQTIYNAANIANKDLNGTARFVGMGGAMGALGGDITTMGTNPAGIGIYRSNDAAVSFGFSSYGTESNYMGNKMSSDKTRADFNNAGFVFSTKVGNVTPLRYVNFGFNYQRVKSFYNNMQMEGNLGDFSQTIYMANQASGAGGIKDWPDNPYRDNNIGWLSAMGYNGYLITDLISQGDLDKLLASNPNYSNYVPYMKDGVQVQNVDGELMYRTPGEYVGMYTGADAKFHSEERGGIDQFDFNVAFNFNDRIYFGLTVGAYALDYSKYCFYDENYGGGEGYNLQTWSKINGAGFDVKLGAIVRPFEYSPLRIGFSVHTPVFYSLDYKTNARLESDVWNDLNVTNEVGTPSNEIGHYDEDTYDILNGDMVSKFQLRTPWTYNLSLGYTVGNNLALGAEYEYKDYSSIQFRDDAGYADSFDYENSTTDMLKGVSTIRLGAEYKVIPQFALRAGYNYQSSIFKDDAFKNLPLNSIQTDTDFVNSESLSNYTLGIGYRGSMFYADLAYKYTTYDAKFYPFDTFDGNSLVQATKVTNTRSQVLLTLGIRF</sequence>
<evidence type="ECO:0000256" key="2">
    <source>
        <dbReference type="ARBA" id="ARBA00008163"/>
    </source>
</evidence>
<organism evidence="10 12">
    <name type="scientific">Bacteroides uniformis</name>
    <dbReference type="NCBI Taxonomy" id="820"/>
    <lineage>
        <taxon>Bacteria</taxon>
        <taxon>Pseudomonadati</taxon>
        <taxon>Bacteroidota</taxon>
        <taxon>Bacteroidia</taxon>
        <taxon>Bacteroidales</taxon>
        <taxon>Bacteroidaceae</taxon>
        <taxon>Bacteroides</taxon>
    </lineage>
</organism>
<dbReference type="GO" id="GO:0015483">
    <property type="term" value="F:long-chain fatty acid transporting porin activity"/>
    <property type="evidence" value="ECO:0007669"/>
    <property type="project" value="TreeGrafter"/>
</dbReference>
<evidence type="ECO:0000256" key="3">
    <source>
        <dbReference type="ARBA" id="ARBA00022452"/>
    </source>
</evidence>
<accession>A0A396F245</accession>
<evidence type="ECO:0000313" key="10">
    <source>
        <dbReference type="EMBL" id="RGQ52087.1"/>
    </source>
</evidence>
<evidence type="ECO:0000256" key="7">
    <source>
        <dbReference type="ARBA" id="ARBA00023237"/>
    </source>
</evidence>
<comment type="subcellular location">
    <subcellularLocation>
        <location evidence="1">Cell outer membrane</location>
        <topology evidence="1">Multi-pass membrane protein</topology>
    </subcellularLocation>
</comment>
<dbReference type="Pfam" id="PF03349">
    <property type="entry name" value="Toluene_X"/>
    <property type="match status" value="1"/>
</dbReference>
<protein>
    <submittedName>
        <fullName evidence="10">TonB-dependent receptor</fullName>
    </submittedName>
</protein>
<dbReference type="PANTHER" id="PTHR35093:SF8">
    <property type="entry name" value="OUTER MEMBRANE PROTEIN NMB0088-RELATED"/>
    <property type="match status" value="1"/>
</dbReference>
<evidence type="ECO:0000313" key="9">
    <source>
        <dbReference type="EMBL" id="RGN92312.1"/>
    </source>
</evidence>
<dbReference type="EMBL" id="QSVA01000013">
    <property type="protein sequence ID" value="RGN92312.1"/>
    <property type="molecule type" value="Genomic_DNA"/>
</dbReference>
<evidence type="ECO:0000256" key="4">
    <source>
        <dbReference type="ARBA" id="ARBA00022692"/>
    </source>
</evidence>
<dbReference type="PANTHER" id="PTHR35093">
    <property type="entry name" value="OUTER MEMBRANE PROTEIN NMB0088-RELATED"/>
    <property type="match status" value="1"/>
</dbReference>
<dbReference type="RefSeq" id="WP_117600935.1">
    <property type="nucleotide sequence ID" value="NZ_JADNHF010000012.1"/>
</dbReference>
<dbReference type="GO" id="GO:0009279">
    <property type="term" value="C:cell outer membrane"/>
    <property type="evidence" value="ECO:0007669"/>
    <property type="project" value="UniProtKB-SubCell"/>
</dbReference>
<dbReference type="EMBL" id="QRTH01000003">
    <property type="protein sequence ID" value="RGQ52087.1"/>
    <property type="molecule type" value="Genomic_DNA"/>
</dbReference>
<dbReference type="Proteomes" id="UP000283680">
    <property type="component" value="Unassembled WGS sequence"/>
</dbReference>
<evidence type="ECO:0000256" key="1">
    <source>
        <dbReference type="ARBA" id="ARBA00004571"/>
    </source>
</evidence>
<keyword evidence="4" id="KW-0812">Transmembrane</keyword>
<keyword evidence="3" id="KW-1134">Transmembrane beta strand</keyword>
<dbReference type="SUPFAM" id="SSF56935">
    <property type="entry name" value="Porins"/>
    <property type="match status" value="1"/>
</dbReference>
<comment type="caution">
    <text evidence="10">The sequence shown here is derived from an EMBL/GenBank/DDBJ whole genome shotgun (WGS) entry which is preliminary data.</text>
</comment>
<evidence type="ECO:0000313" key="11">
    <source>
        <dbReference type="Proteomes" id="UP000260759"/>
    </source>
</evidence>
<dbReference type="Gene3D" id="2.40.160.60">
    <property type="entry name" value="Outer membrane protein transport protein (OMPP1/FadL/TodX)"/>
    <property type="match status" value="2"/>
</dbReference>